<reference evidence="1" key="1">
    <citation type="submission" date="2023-06" db="EMBL/GenBank/DDBJ databases">
        <title>Characterization of diverse anelloviruses, cressdnaviruses, and phages in the human oral virome in North Carolina.</title>
        <authorList>
            <person name="Paietta E.N."/>
            <person name="Kraberger S."/>
            <person name="Custer J.M."/>
            <person name="Vargas K.L."/>
            <person name="Epsy C."/>
            <person name="Ehmke E."/>
            <person name="Yoder A.D."/>
            <person name="Varsani A."/>
        </authorList>
    </citation>
    <scope>NUCLEOTIDE SEQUENCE</scope>
    <source>
        <strain evidence="1">D_HF5_2C</strain>
    </source>
</reference>
<sequence>MSDITPGFNSDELRVLELNITKDIELDNNVFLDVISYVFEDEFLVIEHYEKYEDGAIMGKKKAYIPKGAINTCTVYESYDYWEQHLNELFKKRMLEND</sequence>
<name>A0AA96EMH9_9CAUD</name>
<organism evidence="1">
    <name type="scientific">Caudovirus D_HF5_2C</name>
    <dbReference type="NCBI Taxonomy" id="3071196"/>
    <lineage>
        <taxon>Viruses</taxon>
        <taxon>Duplodnaviria</taxon>
        <taxon>Heunggongvirae</taxon>
        <taxon>Uroviricota</taxon>
        <taxon>Caudoviricetes</taxon>
    </lineage>
</organism>
<protein>
    <submittedName>
        <fullName evidence="1">Uncharacterized protein</fullName>
    </submittedName>
</protein>
<proteinExistence type="predicted"/>
<evidence type="ECO:0000313" key="1">
    <source>
        <dbReference type="EMBL" id="WNL48698.1"/>
    </source>
</evidence>
<dbReference type="EMBL" id="OR148986">
    <property type="protein sequence ID" value="WNL48698.1"/>
    <property type="molecule type" value="Genomic_DNA"/>
</dbReference>
<accession>A0AA96EMH9</accession>